<reference evidence="1 2" key="1">
    <citation type="journal article" date="2019" name="Commun. Biol.">
        <title>The bagworm genome reveals a unique fibroin gene that provides high tensile strength.</title>
        <authorList>
            <person name="Kono N."/>
            <person name="Nakamura H."/>
            <person name="Ohtoshi R."/>
            <person name="Tomita M."/>
            <person name="Numata K."/>
            <person name="Arakawa K."/>
        </authorList>
    </citation>
    <scope>NUCLEOTIDE SEQUENCE [LARGE SCALE GENOMIC DNA]</scope>
</reference>
<sequence>MCRKCIALCHLRITRFRLENKRYDQFVVAFREVYALLVVTAHSAAPALGGGEFRAMALSLLAGISRMPRGSAALAYAGRVFSCCRSDRRTRWKLASRA</sequence>
<name>A0A4C1VFE5_EUMVA</name>
<keyword evidence="2" id="KW-1185">Reference proteome</keyword>
<protein>
    <submittedName>
        <fullName evidence="1">Uncharacterized protein</fullName>
    </submittedName>
</protein>
<gene>
    <name evidence="1" type="ORF">EVAR_22813_1</name>
</gene>
<dbReference type="Proteomes" id="UP000299102">
    <property type="component" value="Unassembled WGS sequence"/>
</dbReference>
<dbReference type="EMBL" id="BGZK01000332">
    <property type="protein sequence ID" value="GBP37353.1"/>
    <property type="molecule type" value="Genomic_DNA"/>
</dbReference>
<accession>A0A4C1VFE5</accession>
<organism evidence="1 2">
    <name type="scientific">Eumeta variegata</name>
    <name type="common">Bagworm moth</name>
    <name type="synonym">Eumeta japonica</name>
    <dbReference type="NCBI Taxonomy" id="151549"/>
    <lineage>
        <taxon>Eukaryota</taxon>
        <taxon>Metazoa</taxon>
        <taxon>Ecdysozoa</taxon>
        <taxon>Arthropoda</taxon>
        <taxon>Hexapoda</taxon>
        <taxon>Insecta</taxon>
        <taxon>Pterygota</taxon>
        <taxon>Neoptera</taxon>
        <taxon>Endopterygota</taxon>
        <taxon>Lepidoptera</taxon>
        <taxon>Glossata</taxon>
        <taxon>Ditrysia</taxon>
        <taxon>Tineoidea</taxon>
        <taxon>Psychidae</taxon>
        <taxon>Oiketicinae</taxon>
        <taxon>Eumeta</taxon>
    </lineage>
</organism>
<dbReference type="AlphaFoldDB" id="A0A4C1VFE5"/>
<proteinExistence type="predicted"/>
<comment type="caution">
    <text evidence="1">The sequence shown here is derived from an EMBL/GenBank/DDBJ whole genome shotgun (WGS) entry which is preliminary data.</text>
</comment>
<evidence type="ECO:0000313" key="1">
    <source>
        <dbReference type="EMBL" id="GBP37353.1"/>
    </source>
</evidence>
<evidence type="ECO:0000313" key="2">
    <source>
        <dbReference type="Proteomes" id="UP000299102"/>
    </source>
</evidence>